<dbReference type="Proteomes" id="UP000011134">
    <property type="component" value="Unassembled WGS sequence"/>
</dbReference>
<dbReference type="Pfam" id="PF19991">
    <property type="entry name" value="HMA_2"/>
    <property type="match status" value="1"/>
</dbReference>
<comment type="caution">
    <text evidence="1">The sequence shown here is derived from an EMBL/GenBank/DDBJ whole genome shotgun (WGS) entry which is preliminary data.</text>
</comment>
<dbReference type="GO" id="GO:0046872">
    <property type="term" value="F:metal ion binding"/>
    <property type="evidence" value="ECO:0007669"/>
    <property type="project" value="InterPro"/>
</dbReference>
<dbReference type="InterPro" id="IPR036163">
    <property type="entry name" value="HMA_dom_sf"/>
</dbReference>
<dbReference type="PATRIC" id="fig|1056511.3.peg.4678"/>
<evidence type="ECO:0008006" key="3">
    <source>
        <dbReference type="Google" id="ProtNLM"/>
    </source>
</evidence>
<protein>
    <recommendedName>
        <fullName evidence="3">HMA domain-containing protein</fullName>
    </recommendedName>
</protein>
<organism evidence="1 2">
    <name type="scientific">Photobacterium marinum</name>
    <dbReference type="NCBI Taxonomy" id="1056511"/>
    <lineage>
        <taxon>Bacteria</taxon>
        <taxon>Pseudomonadati</taxon>
        <taxon>Pseudomonadota</taxon>
        <taxon>Gammaproteobacteria</taxon>
        <taxon>Vibrionales</taxon>
        <taxon>Vibrionaceae</taxon>
        <taxon>Photobacterium</taxon>
    </lineage>
</organism>
<reference evidence="1 2" key="1">
    <citation type="submission" date="2012-12" db="EMBL/GenBank/DDBJ databases">
        <title>Genome Assembly of Photobacterium sp. AK15.</title>
        <authorList>
            <person name="Khatri I."/>
            <person name="Vaidya B."/>
            <person name="Srinivas T.N.R."/>
            <person name="Subramanian S."/>
            <person name="Pinnaka A."/>
        </authorList>
    </citation>
    <scope>NUCLEOTIDE SEQUENCE [LARGE SCALE GENOMIC DNA]</scope>
    <source>
        <strain evidence="1 2">AK15</strain>
    </source>
</reference>
<evidence type="ECO:0000313" key="1">
    <source>
        <dbReference type="EMBL" id="ELR63331.1"/>
    </source>
</evidence>
<dbReference type="OrthoDB" id="6630204at2"/>
<name>L8J3L3_9GAMM</name>
<gene>
    <name evidence="1" type="ORF">C942_03864</name>
</gene>
<accession>L8J3L3</accession>
<dbReference type="AlphaFoldDB" id="L8J3L3"/>
<dbReference type="SUPFAM" id="SSF55008">
    <property type="entry name" value="HMA, heavy metal-associated domain"/>
    <property type="match status" value="1"/>
</dbReference>
<evidence type="ECO:0000313" key="2">
    <source>
        <dbReference type="Proteomes" id="UP000011134"/>
    </source>
</evidence>
<proteinExistence type="predicted"/>
<dbReference type="EMBL" id="AMZO01000043">
    <property type="protein sequence ID" value="ELR63331.1"/>
    <property type="molecule type" value="Genomic_DNA"/>
</dbReference>
<keyword evidence="2" id="KW-1185">Reference proteome</keyword>
<sequence>MQPYIHRTANRLRFRSDFIREHPKEVKELIEQLEKIEGITSVRHKRYAGSVAIVFDSNVVDAEVLMETVESHGWLRSSQRKELVENAVRAGTHTLCRGMAMMVLKKAIGPVAMRVVSSAV</sequence>